<dbReference type="RefSeq" id="WP_379665260.1">
    <property type="nucleotide sequence ID" value="NZ_JBHULH010000001.1"/>
</dbReference>
<dbReference type="EMBL" id="JBHULH010000001">
    <property type="protein sequence ID" value="MFD2566555.1"/>
    <property type="molecule type" value="Genomic_DNA"/>
</dbReference>
<evidence type="ECO:0000313" key="2">
    <source>
        <dbReference type="Proteomes" id="UP001597508"/>
    </source>
</evidence>
<keyword evidence="2" id="KW-1185">Reference proteome</keyword>
<proteinExistence type="predicted"/>
<dbReference type="Pfam" id="PF25594">
    <property type="entry name" value="GldB_lipo"/>
    <property type="match status" value="1"/>
</dbReference>
<sequence>MLIFLISCQKETKKDIDTSGIQVQYSIDRFEQLFYGYKGTNLQGLKEKYSLMFPANTPDSIWLAKVNDKDEKELFGETEKRYKDFSQVENDLTNLFKHIKYYHPKFEAPDVITVLSNIDYAYRVVYEGLLLFISIDVYLGEDHPFYADYPDYIKINNKQERIAVDVANKIIDTQVRPSLNRSFLGKMIAAGKKLYLLDLYIPLESDELKIGYSKEKLNWAKDNEEQIWRYFIEKDLLYSTDTKLNKRFLEEAPFSKFYLGEDVNSPGRIGQWIGWQIVRSFMDNNDVSLQTLLKMNEDEIFQKSNYKPKK</sequence>
<comment type="caution">
    <text evidence="1">The sequence shown here is derived from an EMBL/GenBank/DDBJ whole genome shotgun (WGS) entry which is preliminary data.</text>
</comment>
<accession>A0ABW5LP34</accession>
<keyword evidence="1" id="KW-0449">Lipoprotein</keyword>
<reference evidence="2" key="1">
    <citation type="journal article" date="2019" name="Int. J. Syst. Evol. Microbiol.">
        <title>The Global Catalogue of Microorganisms (GCM) 10K type strain sequencing project: providing services to taxonomists for standard genome sequencing and annotation.</title>
        <authorList>
            <consortium name="The Broad Institute Genomics Platform"/>
            <consortium name="The Broad Institute Genome Sequencing Center for Infectious Disease"/>
            <person name="Wu L."/>
            <person name="Ma J."/>
        </authorList>
    </citation>
    <scope>NUCLEOTIDE SEQUENCE [LARGE SCALE GENOMIC DNA]</scope>
    <source>
        <strain evidence="2">KCTC 52127</strain>
    </source>
</reference>
<evidence type="ECO:0000313" key="1">
    <source>
        <dbReference type="EMBL" id="MFD2566555.1"/>
    </source>
</evidence>
<organism evidence="1 2">
    <name type="scientific">Pseudotenacibaculum haliotis</name>
    <dbReference type="NCBI Taxonomy" id="1862138"/>
    <lineage>
        <taxon>Bacteria</taxon>
        <taxon>Pseudomonadati</taxon>
        <taxon>Bacteroidota</taxon>
        <taxon>Flavobacteriia</taxon>
        <taxon>Flavobacteriales</taxon>
        <taxon>Flavobacteriaceae</taxon>
        <taxon>Pseudotenacibaculum</taxon>
    </lineage>
</organism>
<protein>
    <submittedName>
        <fullName evidence="1">Gliding motility lipoprotein GldB</fullName>
    </submittedName>
</protein>
<dbReference type="Proteomes" id="UP001597508">
    <property type="component" value="Unassembled WGS sequence"/>
</dbReference>
<gene>
    <name evidence="1" type="primary">gldB</name>
    <name evidence="1" type="ORF">ACFSRZ_04180</name>
</gene>
<dbReference type="NCBIfam" id="TIGR03514">
    <property type="entry name" value="GldB_lipo"/>
    <property type="match status" value="1"/>
</dbReference>
<dbReference type="InterPro" id="IPR019853">
    <property type="entry name" value="GldB-like"/>
</dbReference>
<name>A0ABW5LP34_9FLAO</name>